<sequence length="1446" mass="161508">MPWCDGCRRDFRNRGAYALHRTRTSNPACKEVNAPPGVLEAYRRAAARRPPSPPPRSLDPDSDDSSSDSESEDELDESEDNAAPRFFQGDYFGQSYLPAELPGWATPASGEEAGGQGGQEDDAMEVDEDDEPETPPMSEDEDDELFERAAANERQWEPVREDNTINAATSESVNNVGQTTHLPSGDATPSETATDTAASSVSAAQTAASEAKRKRMEDALRQEVVVIKYPSDVAGAPITSTGTPATAACAATNVSDPARNHGAPASSSAAAPTESATRVNGAASPTIANSHGEPAEQQRRQRWRPDAPRPSCYAEYEKTLDEAAPLPQNEASQPDDSDMIYEPFASKLDWEIARWAKLRGAGSTAFTELLNIEGVHEKLGLSYSNTRELNAVVDQLPAMRPKFQREEIVVAGEAFDVYFRDVLECIRALYSEPEFAAHLVFLPERHYADPDCTMRVFHDMHTGKWWWGAQNAIEARTPGATIIPIILSSDKTQVTLFRNKSAYPVYITIGNLPKDIRSKPSQSGQILLGYLPTAKFEHISNKAARRRTLANVFHACMAKILEPLHDLGLHGVPMTSGSGVTRRVHPIFAAYVADYPEQVLVTCTKTGDCPICTQLRSNLGDLGDPFPFRDINKARSALRTVDDATNAEYASACQEAGIKPVYHPFWENLPYSNIFLSITPDVLHQLLQGVVKHLVEWVKTAYSEDEIDARCRRLPENHNVRLFFKGITKLSRLTGREHTDICRILLGLVVGMRLPSHVPSDRLVRAVRAITDFVYLAQYPVHSTATLDALEDALKRFHENKSIFIDLGIRTNFNLPKVHFMRHYRFLIELLGATDNFNTEYTERLHIDLAKEAYRATNRKDEYAQMTLWLERQEKIWRHERYVNWCNAGRPPFEELNPLYKNTTSKILMTREPSAKAVSFDRLATDYGASDFSSCLAQYTIKFNYPTLRPAAIRALADNLRLPFTKVPVYHKAKFWEVDFPRYRHASDEYDVVHATPPRADKRKRPVPGRFDTALINVERLGGSVGVQGYRVARIRAIFSIPKRHVRSLFPEQDPPSHLAFIEWFTPFARPEPLHGITPPPAALPLACKSSSMAHVHVISPYELSDAVLKASGGIKRKIVATEDAPGWGSDESASTGRRKHSKASSSTEPGELGPVDTSENGDQGRVQELTWGPLFRRHGASVASDIEATLIDFYGMQANPWNLDFQDGVFNLALEEAVKILAPKLKLYGPGMASQVEQARSRIASWRLRLEAVAMREVNSYFNSRPRMRAEAVAKRARQAVGYDGEAFWKDPYVSPPSGMLRSRFILKTFAEHLRAIEGSQLSRLERLHRHGDAEIELHPEGALTLCVCAVHRAFDNWRTGHFRAVGGQFSEQNLASIWVNHAATVSVNFVDDPIRFSQLVDEAYRLLQDEPPRQPACQWNMQDPDAETSPSWVLREGPSRLSET</sequence>
<feature type="compositionally biased region" description="Basic and acidic residues" evidence="1">
    <location>
        <begin position="146"/>
        <end position="163"/>
    </location>
</feature>
<evidence type="ECO:0000313" key="4">
    <source>
        <dbReference type="EMBL" id="GJE95982.1"/>
    </source>
</evidence>
<feature type="compositionally biased region" description="Polar residues" evidence="1">
    <location>
        <begin position="164"/>
        <end position="182"/>
    </location>
</feature>
<keyword evidence="5" id="KW-1185">Reference proteome</keyword>
<evidence type="ECO:0000259" key="3">
    <source>
        <dbReference type="Pfam" id="PF20722"/>
    </source>
</evidence>
<reference evidence="4 5" key="1">
    <citation type="submission" date="2021-08" db="EMBL/GenBank/DDBJ databases">
        <title>Draft Genome Sequence of Phanerochaete sordida strain YK-624.</title>
        <authorList>
            <person name="Mori T."/>
            <person name="Dohra H."/>
            <person name="Suzuki T."/>
            <person name="Kawagishi H."/>
            <person name="Hirai H."/>
        </authorList>
    </citation>
    <scope>NUCLEOTIDE SEQUENCE [LARGE SCALE GENOMIC DNA]</scope>
    <source>
        <strain evidence="4 5">YK-624</strain>
    </source>
</reference>
<proteinExistence type="predicted"/>
<dbReference type="Proteomes" id="UP000703269">
    <property type="component" value="Unassembled WGS sequence"/>
</dbReference>
<feature type="region of interest" description="Disordered" evidence="1">
    <location>
        <begin position="1415"/>
        <end position="1446"/>
    </location>
</feature>
<feature type="region of interest" description="Disordered" evidence="1">
    <location>
        <begin position="1125"/>
        <end position="1164"/>
    </location>
</feature>
<dbReference type="Pfam" id="PF18759">
    <property type="entry name" value="Plavaka"/>
    <property type="match status" value="1"/>
</dbReference>
<evidence type="ECO:0008006" key="6">
    <source>
        <dbReference type="Google" id="ProtNLM"/>
    </source>
</evidence>
<dbReference type="InterPro" id="IPR041078">
    <property type="entry name" value="Plavaka"/>
</dbReference>
<dbReference type="OrthoDB" id="3232438at2759"/>
<gene>
    <name evidence="4" type="ORF">PsYK624_121750</name>
</gene>
<feature type="region of interest" description="Disordered" evidence="1">
    <location>
        <begin position="258"/>
        <end position="311"/>
    </location>
</feature>
<accession>A0A9P3LJ91</accession>
<feature type="compositionally biased region" description="Low complexity" evidence="1">
    <location>
        <begin position="187"/>
        <end position="209"/>
    </location>
</feature>
<comment type="caution">
    <text evidence="4">The sequence shown here is derived from an EMBL/GenBank/DDBJ whole genome shotgun (WGS) entry which is preliminary data.</text>
</comment>
<name>A0A9P3LJ91_9APHY</name>
<evidence type="ECO:0000259" key="2">
    <source>
        <dbReference type="Pfam" id="PF20149"/>
    </source>
</evidence>
<dbReference type="Pfam" id="PF20722">
    <property type="entry name" value="DUF6830"/>
    <property type="match status" value="1"/>
</dbReference>
<dbReference type="Pfam" id="PF20149">
    <property type="entry name" value="DUF6532"/>
    <property type="match status" value="1"/>
</dbReference>
<feature type="compositionally biased region" description="Low complexity" evidence="1">
    <location>
        <begin position="263"/>
        <end position="277"/>
    </location>
</feature>
<evidence type="ECO:0000313" key="5">
    <source>
        <dbReference type="Proteomes" id="UP000703269"/>
    </source>
</evidence>
<dbReference type="InterPro" id="IPR045341">
    <property type="entry name" value="DUF6532"/>
</dbReference>
<protein>
    <recommendedName>
        <fullName evidence="6">C2H2-type domain-containing protein</fullName>
    </recommendedName>
</protein>
<feature type="compositionally biased region" description="Acidic residues" evidence="1">
    <location>
        <begin position="60"/>
        <end position="80"/>
    </location>
</feature>
<dbReference type="InterPro" id="IPR049233">
    <property type="entry name" value="DUF6830"/>
</dbReference>
<feature type="region of interest" description="Disordered" evidence="1">
    <location>
        <begin position="40"/>
        <end position="216"/>
    </location>
</feature>
<feature type="compositionally biased region" description="Basic and acidic residues" evidence="1">
    <location>
        <begin position="293"/>
        <end position="307"/>
    </location>
</feature>
<organism evidence="4 5">
    <name type="scientific">Phanerochaete sordida</name>
    <dbReference type="NCBI Taxonomy" id="48140"/>
    <lineage>
        <taxon>Eukaryota</taxon>
        <taxon>Fungi</taxon>
        <taxon>Dikarya</taxon>
        <taxon>Basidiomycota</taxon>
        <taxon>Agaricomycotina</taxon>
        <taxon>Agaricomycetes</taxon>
        <taxon>Polyporales</taxon>
        <taxon>Phanerochaetaceae</taxon>
        <taxon>Phanerochaete</taxon>
    </lineage>
</organism>
<feature type="compositionally biased region" description="Acidic residues" evidence="1">
    <location>
        <begin position="119"/>
        <end position="145"/>
    </location>
</feature>
<feature type="domain" description="DUF6830" evidence="3">
    <location>
        <begin position="904"/>
        <end position="1019"/>
    </location>
</feature>
<dbReference type="EMBL" id="BPQB01000054">
    <property type="protein sequence ID" value="GJE95982.1"/>
    <property type="molecule type" value="Genomic_DNA"/>
</dbReference>
<feature type="domain" description="DUF6532" evidence="2">
    <location>
        <begin position="1239"/>
        <end position="1386"/>
    </location>
</feature>
<evidence type="ECO:0000256" key="1">
    <source>
        <dbReference type="SAM" id="MobiDB-lite"/>
    </source>
</evidence>